<name>A0ABW4Y7X0_9GAMM</name>
<protein>
    <recommendedName>
        <fullName evidence="4">Lipoprotein</fullName>
    </recommendedName>
</protein>
<feature type="compositionally biased region" description="Low complexity" evidence="1">
    <location>
        <begin position="184"/>
        <end position="195"/>
    </location>
</feature>
<dbReference type="PROSITE" id="PS51257">
    <property type="entry name" value="PROKAR_LIPOPROTEIN"/>
    <property type="match status" value="1"/>
</dbReference>
<gene>
    <name evidence="2" type="ORF">ACFSJC_09975</name>
</gene>
<sequence length="213" mass="25407">MLTHILRTVATRVTLLGIIGGLAGCVVAPPVVEQTWPSGYDAYLVDGTTAPDEGDRDEAYYPDDSPRISTHLYFGYGPMFLYDSPFYYYPSLWYYPSPWYYRSPWYYPTYRDYRIKRYRYRRDRDHRWSDRDRNRGHGDRDRNDRRHPDRRPPRNDNGGDRKPRPTPTERPRNHDRSYRSNDTPPSRRGYRPSPSNTDTPTGRRIYKGNAQRQ</sequence>
<dbReference type="EMBL" id="JBHUHX010000021">
    <property type="protein sequence ID" value="MFD2112164.1"/>
    <property type="molecule type" value="Genomic_DNA"/>
</dbReference>
<reference evidence="3" key="1">
    <citation type="journal article" date="2019" name="Int. J. Syst. Evol. Microbiol.">
        <title>The Global Catalogue of Microorganisms (GCM) 10K type strain sequencing project: providing services to taxonomists for standard genome sequencing and annotation.</title>
        <authorList>
            <consortium name="The Broad Institute Genomics Platform"/>
            <consortium name="The Broad Institute Genome Sequencing Center for Infectious Disease"/>
            <person name="Wu L."/>
            <person name="Ma J."/>
        </authorList>
    </citation>
    <scope>NUCLEOTIDE SEQUENCE [LARGE SCALE GENOMIC DNA]</scope>
    <source>
        <strain evidence="3">KACC 12597</strain>
    </source>
</reference>
<accession>A0ABW4Y7X0</accession>
<dbReference type="Proteomes" id="UP001597337">
    <property type="component" value="Unassembled WGS sequence"/>
</dbReference>
<organism evidence="2 3">
    <name type="scientific">Thiorhodococcus fuscus</name>
    <dbReference type="NCBI Taxonomy" id="527200"/>
    <lineage>
        <taxon>Bacteria</taxon>
        <taxon>Pseudomonadati</taxon>
        <taxon>Pseudomonadota</taxon>
        <taxon>Gammaproteobacteria</taxon>
        <taxon>Chromatiales</taxon>
        <taxon>Chromatiaceae</taxon>
        <taxon>Thiorhodococcus</taxon>
    </lineage>
</organism>
<evidence type="ECO:0008006" key="4">
    <source>
        <dbReference type="Google" id="ProtNLM"/>
    </source>
</evidence>
<comment type="caution">
    <text evidence="2">The sequence shown here is derived from an EMBL/GenBank/DDBJ whole genome shotgun (WGS) entry which is preliminary data.</text>
</comment>
<evidence type="ECO:0000313" key="3">
    <source>
        <dbReference type="Proteomes" id="UP001597337"/>
    </source>
</evidence>
<proteinExistence type="predicted"/>
<feature type="region of interest" description="Disordered" evidence="1">
    <location>
        <begin position="126"/>
        <end position="213"/>
    </location>
</feature>
<feature type="compositionally biased region" description="Basic and acidic residues" evidence="1">
    <location>
        <begin position="126"/>
        <end position="179"/>
    </location>
</feature>
<evidence type="ECO:0000256" key="1">
    <source>
        <dbReference type="SAM" id="MobiDB-lite"/>
    </source>
</evidence>
<dbReference type="RefSeq" id="WP_386026227.1">
    <property type="nucleotide sequence ID" value="NZ_JBHUHX010000021.1"/>
</dbReference>
<evidence type="ECO:0000313" key="2">
    <source>
        <dbReference type="EMBL" id="MFD2112164.1"/>
    </source>
</evidence>
<keyword evidence="3" id="KW-1185">Reference proteome</keyword>